<dbReference type="AlphaFoldDB" id="A0A0M0EG44"/>
<protein>
    <submittedName>
        <fullName evidence="1">Uncharacterized protein</fullName>
    </submittedName>
</protein>
<keyword evidence="2" id="KW-1185">Reference proteome</keyword>
<organism evidence="1 2">
    <name type="scientific">Komagataeibacter europaeus</name>
    <name type="common">Gluconacetobacter europaeus</name>
    <dbReference type="NCBI Taxonomy" id="33995"/>
    <lineage>
        <taxon>Bacteria</taxon>
        <taxon>Pseudomonadati</taxon>
        <taxon>Pseudomonadota</taxon>
        <taxon>Alphaproteobacteria</taxon>
        <taxon>Acetobacterales</taxon>
        <taxon>Acetobacteraceae</taxon>
        <taxon>Komagataeibacter</taxon>
    </lineage>
</organism>
<reference evidence="1" key="1">
    <citation type="submission" date="2015-08" db="EMBL/GenBank/DDBJ databases">
        <title>Draft genome sequence of Komagataeibacter europaeus CECT 8546 a cellulose producer strain from vinegar produced by the traditional method.</title>
        <authorList>
            <person name="Poehlein A."/>
            <person name="Valera M.J."/>
            <person name="Haack F.S."/>
            <person name="Mas A."/>
            <person name="Daniel R."/>
            <person name="Streit W.R."/>
            <person name="Mateo E."/>
        </authorList>
    </citation>
    <scope>NUCLEOTIDE SEQUENCE [LARGE SCALE GENOMIC DNA]</scope>
    <source>
        <strain evidence="1">CECT 8546</strain>
    </source>
</reference>
<gene>
    <name evidence="1" type="ORF">KOEU_23120</name>
</gene>
<dbReference type="EMBL" id="LHUQ01000013">
    <property type="protein sequence ID" value="KON64242.1"/>
    <property type="molecule type" value="Genomic_DNA"/>
</dbReference>
<accession>A0A0M0EG44</accession>
<dbReference type="Proteomes" id="UP000037566">
    <property type="component" value="Unassembled WGS sequence"/>
</dbReference>
<sequence length="123" mass="13533">MGIKIASAICGASIWGKGKNPAGRTIGAVVTPFYYFQTAQGLVPGCIIALQCRARICCDLSSLNHQAQGWKVYRLAVEVKTFVEELTPAVKTITGPERQSLLNSPRPKLGRSHTYTFTFWEED</sequence>
<evidence type="ECO:0000313" key="2">
    <source>
        <dbReference type="Proteomes" id="UP000037566"/>
    </source>
</evidence>
<proteinExistence type="predicted"/>
<evidence type="ECO:0000313" key="1">
    <source>
        <dbReference type="EMBL" id="KON64242.1"/>
    </source>
</evidence>
<comment type="caution">
    <text evidence="1">The sequence shown here is derived from an EMBL/GenBank/DDBJ whole genome shotgun (WGS) entry which is preliminary data.</text>
</comment>
<name>A0A0M0EG44_KOMEU</name>